<sequence length="145" mass="16563">MLKIPIGVVLKQIIDEKRIKAQDVAISLGVTRQAVYQSYSKSELSDGEIVRWANALKIDKSEILERWKNAMKTNAEASKDDNYLLQHLANLEEQFRSLAEQLKVKDKQLEGMQRTIDVLLGKSEDVIKLMTARVIPLLPEMEERA</sequence>
<keyword evidence="2" id="KW-1185">Reference proteome</keyword>
<protein>
    <submittedName>
        <fullName evidence="1">Uncharacterized protein</fullName>
    </submittedName>
</protein>
<evidence type="ECO:0000313" key="2">
    <source>
        <dbReference type="Proteomes" id="UP000680038"/>
    </source>
</evidence>
<gene>
    <name evidence="1" type="ORF">DYBT9275_00940</name>
</gene>
<evidence type="ECO:0000313" key="1">
    <source>
        <dbReference type="EMBL" id="CAG4992326.1"/>
    </source>
</evidence>
<comment type="caution">
    <text evidence="1">The sequence shown here is derived from an EMBL/GenBank/DDBJ whole genome shotgun (WGS) entry which is preliminary data.</text>
</comment>
<dbReference type="SUPFAM" id="SSF47413">
    <property type="entry name" value="lambda repressor-like DNA-binding domains"/>
    <property type="match status" value="1"/>
</dbReference>
<reference evidence="1" key="1">
    <citation type="submission" date="2021-04" db="EMBL/GenBank/DDBJ databases">
        <authorList>
            <person name="Rodrigo-Torres L."/>
            <person name="Arahal R. D."/>
            <person name="Lucena T."/>
        </authorList>
    </citation>
    <scope>NUCLEOTIDE SEQUENCE</scope>
    <source>
        <strain evidence="1">CECT 9275</strain>
    </source>
</reference>
<dbReference type="GO" id="GO:0003677">
    <property type="term" value="F:DNA binding"/>
    <property type="evidence" value="ECO:0007669"/>
    <property type="project" value="InterPro"/>
</dbReference>
<name>A0A916NK14_9BACT</name>
<dbReference type="InterPro" id="IPR010982">
    <property type="entry name" value="Lambda_DNA-bd_dom_sf"/>
</dbReference>
<accession>A0A916NK14</accession>
<dbReference type="Proteomes" id="UP000680038">
    <property type="component" value="Unassembled WGS sequence"/>
</dbReference>
<dbReference type="EMBL" id="CAJRAF010000001">
    <property type="protein sequence ID" value="CAG4992326.1"/>
    <property type="molecule type" value="Genomic_DNA"/>
</dbReference>
<dbReference type="RefSeq" id="WP_215237644.1">
    <property type="nucleotide sequence ID" value="NZ_CAJRAF010000001.1"/>
</dbReference>
<organism evidence="1 2">
    <name type="scientific">Dyadobacter helix</name>
    <dbReference type="NCBI Taxonomy" id="2822344"/>
    <lineage>
        <taxon>Bacteria</taxon>
        <taxon>Pseudomonadati</taxon>
        <taxon>Bacteroidota</taxon>
        <taxon>Cytophagia</taxon>
        <taxon>Cytophagales</taxon>
        <taxon>Spirosomataceae</taxon>
        <taxon>Dyadobacter</taxon>
    </lineage>
</organism>
<dbReference type="AlphaFoldDB" id="A0A916NK14"/>
<proteinExistence type="predicted"/>